<keyword evidence="2" id="KW-1185">Reference proteome</keyword>
<evidence type="ECO:0000313" key="2">
    <source>
        <dbReference type="Proteomes" id="UP000014760"/>
    </source>
</evidence>
<organism evidence="1 2">
    <name type="scientific">Capitella teleta</name>
    <name type="common">Polychaete worm</name>
    <dbReference type="NCBI Taxonomy" id="283909"/>
    <lineage>
        <taxon>Eukaryota</taxon>
        <taxon>Metazoa</taxon>
        <taxon>Spiralia</taxon>
        <taxon>Lophotrochozoa</taxon>
        <taxon>Annelida</taxon>
        <taxon>Polychaeta</taxon>
        <taxon>Sedentaria</taxon>
        <taxon>Scolecida</taxon>
        <taxon>Capitellidae</taxon>
        <taxon>Capitella</taxon>
    </lineage>
</organism>
<dbReference type="EnsemblMetazoa" id="CapteT67554">
    <property type="protein sequence ID" value="CapteP67554"/>
    <property type="gene ID" value="CapteG67554"/>
</dbReference>
<evidence type="ECO:0000313" key="1">
    <source>
        <dbReference type="EnsemblMetazoa" id="CapteP67554"/>
    </source>
</evidence>
<proteinExistence type="predicted"/>
<accession>X2B7N4</accession>
<reference evidence="2" key="1">
    <citation type="submission" date="2012-12" db="EMBL/GenBank/DDBJ databases">
        <authorList>
            <person name="Hellsten U."/>
            <person name="Grimwood J."/>
            <person name="Chapman J.A."/>
            <person name="Shapiro H."/>
            <person name="Aerts A."/>
            <person name="Otillar R.P."/>
            <person name="Terry A.Y."/>
            <person name="Boore J.L."/>
            <person name="Simakov O."/>
            <person name="Marletaz F."/>
            <person name="Cho S.-J."/>
            <person name="Edsinger-Gonzales E."/>
            <person name="Havlak P."/>
            <person name="Kuo D.-H."/>
            <person name="Larsson T."/>
            <person name="Lv J."/>
            <person name="Arendt D."/>
            <person name="Savage R."/>
            <person name="Osoegawa K."/>
            <person name="de Jong P."/>
            <person name="Lindberg D.R."/>
            <person name="Seaver E.C."/>
            <person name="Weisblat D.A."/>
            <person name="Putnam N.H."/>
            <person name="Grigoriev I.V."/>
            <person name="Rokhsar D.S."/>
        </authorList>
    </citation>
    <scope>NUCLEOTIDE SEQUENCE</scope>
    <source>
        <strain evidence="2">I ESC-2004</strain>
    </source>
</reference>
<dbReference type="Proteomes" id="UP000014760">
    <property type="component" value="Unassembled WGS sequence"/>
</dbReference>
<name>X2B7N4_CAPTE</name>
<protein>
    <recommendedName>
        <fullName evidence="3">Reverse transcriptase domain-containing protein</fullName>
    </recommendedName>
</protein>
<dbReference type="HOGENOM" id="CLU_2747318_0_0_1"/>
<reference evidence="2" key="2">
    <citation type="journal article" date="2013" name="Nature">
        <title>Insights into bilaterian evolution from three spiralian genomes.</title>
        <authorList>
            <person name="Simakov O."/>
            <person name="Marletaz F."/>
            <person name="Cho S.J."/>
            <person name="Edsinger-Gonzales E."/>
            <person name="Havlak P."/>
            <person name="Hellsten U."/>
            <person name="Kuo D.H."/>
            <person name="Larsson T."/>
            <person name="Lv J."/>
            <person name="Arendt D."/>
            <person name="Savage R."/>
            <person name="Osoegawa K."/>
            <person name="de Jong P."/>
            <person name="Grimwood J."/>
            <person name="Chapman J.A."/>
            <person name="Shapiro H."/>
            <person name="Aerts A."/>
            <person name="Otillar R.P."/>
            <person name="Terry A.Y."/>
            <person name="Boore J.L."/>
            <person name="Grigoriev I.V."/>
            <person name="Lindberg D.R."/>
            <person name="Seaver E.C."/>
            <person name="Weisblat D.A."/>
            <person name="Putnam N.H."/>
            <person name="Rokhsar D.S."/>
        </authorList>
    </citation>
    <scope>NUCLEOTIDE SEQUENCE</scope>
    <source>
        <strain evidence="2">I ESC-2004</strain>
    </source>
</reference>
<dbReference type="PANTHER" id="PTHR33332">
    <property type="entry name" value="REVERSE TRANSCRIPTASE DOMAIN-CONTAINING PROTEIN"/>
    <property type="match status" value="1"/>
</dbReference>
<sequence length="65" mass="7586">MVSVVDRISRAFEQGEVTIGVLIVFKKAFDTIQHKILLSKLLRYGIRSTPHRWFTNYLSGHQKRV</sequence>
<evidence type="ECO:0008006" key="3">
    <source>
        <dbReference type="Google" id="ProtNLM"/>
    </source>
</evidence>
<dbReference type="EMBL" id="AMQN01001733">
    <property type="status" value="NOT_ANNOTATED_CDS"/>
    <property type="molecule type" value="Genomic_DNA"/>
</dbReference>
<dbReference type="OrthoDB" id="6243574at2759"/>
<reference evidence="1" key="3">
    <citation type="submission" date="2015-06" db="UniProtKB">
        <authorList>
            <consortium name="EnsemblMetazoa"/>
        </authorList>
    </citation>
    <scope>IDENTIFICATION</scope>
</reference>